<sequence>MITYYALMIGEKYEMKRRTFGECCQMSILIDINPGIRWRARIAPCTSVISRRSEIQSEFHFIVASHTAAPFNWAILTEMAPLP</sequence>
<organism evidence="1 2">
    <name type="scientific">Mesorhizobium alhagi CCNWXJ12-2</name>
    <dbReference type="NCBI Taxonomy" id="1107882"/>
    <lineage>
        <taxon>Bacteria</taxon>
        <taxon>Pseudomonadati</taxon>
        <taxon>Pseudomonadota</taxon>
        <taxon>Alphaproteobacteria</taxon>
        <taxon>Hyphomicrobiales</taxon>
        <taxon>Phyllobacteriaceae</taxon>
        <taxon>Allomesorhizobium</taxon>
    </lineage>
</organism>
<evidence type="ECO:0000313" key="1">
    <source>
        <dbReference type="EMBL" id="EHK52252.1"/>
    </source>
</evidence>
<dbReference type="Proteomes" id="UP000003250">
    <property type="component" value="Unassembled WGS sequence"/>
</dbReference>
<keyword evidence="2" id="KW-1185">Reference proteome</keyword>
<accession>H0I442</accession>
<evidence type="ECO:0000313" key="2">
    <source>
        <dbReference type="Proteomes" id="UP000003250"/>
    </source>
</evidence>
<name>H0I442_9HYPH</name>
<dbReference type="AlphaFoldDB" id="H0I442"/>
<reference evidence="1 2" key="1">
    <citation type="journal article" date="2012" name="J. Bacteriol.">
        <title>Draft Genome Sequence of Mesorhizobium alhagi CCNWXJ12-2T, a Novel Salt-Resistant Species Isolated from the Desert of Northwestern China.</title>
        <authorList>
            <person name="Zhou M."/>
            <person name="Chen W."/>
            <person name="Chen H."/>
            <person name="Wei G."/>
        </authorList>
    </citation>
    <scope>NUCLEOTIDE SEQUENCE [LARGE SCALE GENOMIC DNA]</scope>
    <source>
        <strain evidence="1 2">CCNWXJ12-2</strain>
    </source>
</reference>
<dbReference type="EMBL" id="AHAM01000346">
    <property type="protein sequence ID" value="EHK52252.1"/>
    <property type="molecule type" value="Genomic_DNA"/>
</dbReference>
<gene>
    <name evidence="1" type="ORF">MAXJ12_36326</name>
</gene>
<protein>
    <submittedName>
        <fullName evidence="1">Uncharacterized protein</fullName>
    </submittedName>
</protein>
<proteinExistence type="predicted"/>